<comment type="caution">
    <text evidence="1">The sequence shown here is derived from an EMBL/GenBank/DDBJ whole genome shotgun (WGS) entry which is preliminary data.</text>
</comment>
<protein>
    <recommendedName>
        <fullName evidence="3">Type II toxin-antitoxin system mRNA interferase toxin, RelE/StbE family</fullName>
    </recommendedName>
</protein>
<proteinExistence type="predicted"/>
<evidence type="ECO:0000313" key="1">
    <source>
        <dbReference type="EMBL" id="OGG14145.1"/>
    </source>
</evidence>
<evidence type="ECO:0008006" key="3">
    <source>
        <dbReference type="Google" id="ProtNLM"/>
    </source>
</evidence>
<dbReference type="Proteomes" id="UP000177383">
    <property type="component" value="Unassembled WGS sequence"/>
</dbReference>
<name>A0A1F5ZP77_9BACT</name>
<sequence>MIKLYQKGEFESMYKELIDKSPELKKIITEKVKLFQKNPEDTRLDNHPLTKTMEEKWAFSVTDDIRIVYEWLGESTVRFLAIGGHGKVYKN</sequence>
<dbReference type="SUPFAM" id="SSF143011">
    <property type="entry name" value="RelE-like"/>
    <property type="match status" value="1"/>
</dbReference>
<organism evidence="1 2">
    <name type="scientific">Candidatus Gottesmanbacteria bacterium RIFCSPHIGHO2_01_FULL_39_10</name>
    <dbReference type="NCBI Taxonomy" id="1798375"/>
    <lineage>
        <taxon>Bacteria</taxon>
        <taxon>Candidatus Gottesmaniibacteriota</taxon>
    </lineage>
</organism>
<dbReference type="STRING" id="1798375.A2773_05340"/>
<gene>
    <name evidence="1" type="ORF">A2773_05340</name>
</gene>
<reference evidence="1 2" key="1">
    <citation type="journal article" date="2016" name="Nat. Commun.">
        <title>Thousands of microbial genomes shed light on interconnected biogeochemical processes in an aquifer system.</title>
        <authorList>
            <person name="Anantharaman K."/>
            <person name="Brown C.T."/>
            <person name="Hug L.A."/>
            <person name="Sharon I."/>
            <person name="Castelle C.J."/>
            <person name="Probst A.J."/>
            <person name="Thomas B.C."/>
            <person name="Singh A."/>
            <person name="Wilkins M.J."/>
            <person name="Karaoz U."/>
            <person name="Brodie E.L."/>
            <person name="Williams K.H."/>
            <person name="Hubbard S.S."/>
            <person name="Banfield J.F."/>
        </authorList>
    </citation>
    <scope>NUCLEOTIDE SEQUENCE [LARGE SCALE GENOMIC DNA]</scope>
</reference>
<dbReference type="InterPro" id="IPR035093">
    <property type="entry name" value="RelE/ParE_toxin_dom_sf"/>
</dbReference>
<dbReference type="Gene3D" id="3.30.2310.20">
    <property type="entry name" value="RelE-like"/>
    <property type="match status" value="1"/>
</dbReference>
<evidence type="ECO:0000313" key="2">
    <source>
        <dbReference type="Proteomes" id="UP000177383"/>
    </source>
</evidence>
<dbReference type="EMBL" id="MFJE01000024">
    <property type="protein sequence ID" value="OGG14145.1"/>
    <property type="molecule type" value="Genomic_DNA"/>
</dbReference>
<dbReference type="AlphaFoldDB" id="A0A1F5ZP77"/>
<accession>A0A1F5ZP77</accession>